<dbReference type="GO" id="GO:0007156">
    <property type="term" value="P:homophilic cell adhesion via plasma membrane adhesion molecules"/>
    <property type="evidence" value="ECO:0007669"/>
    <property type="project" value="TreeGrafter"/>
</dbReference>
<proteinExistence type="predicted"/>
<dbReference type="EMBL" id="JAIWYP010000020">
    <property type="protein sequence ID" value="KAH3692730.1"/>
    <property type="molecule type" value="Genomic_DNA"/>
</dbReference>
<keyword evidence="1" id="KW-0393">Immunoglobulin domain</keyword>
<dbReference type="SMART" id="SM00408">
    <property type="entry name" value="IGc2"/>
    <property type="match status" value="1"/>
</dbReference>
<reference evidence="3" key="2">
    <citation type="submission" date="2020-11" db="EMBL/GenBank/DDBJ databases">
        <authorList>
            <person name="McCartney M.A."/>
            <person name="Auch B."/>
            <person name="Kono T."/>
            <person name="Mallez S."/>
            <person name="Becker A."/>
            <person name="Gohl D.M."/>
            <person name="Silverstein K.A.T."/>
            <person name="Koren S."/>
            <person name="Bechman K.B."/>
            <person name="Herman A."/>
            <person name="Abrahante J.E."/>
            <person name="Garbe J."/>
        </authorList>
    </citation>
    <scope>NUCLEOTIDE SEQUENCE</scope>
    <source>
        <strain evidence="3">Duluth1</strain>
        <tissue evidence="3">Whole animal</tissue>
    </source>
</reference>
<dbReference type="GO" id="GO:0070593">
    <property type="term" value="P:dendrite self-avoidance"/>
    <property type="evidence" value="ECO:0007669"/>
    <property type="project" value="TreeGrafter"/>
</dbReference>
<dbReference type="SMART" id="SM00409">
    <property type="entry name" value="IG"/>
    <property type="match status" value="1"/>
</dbReference>
<dbReference type="GO" id="GO:0005886">
    <property type="term" value="C:plasma membrane"/>
    <property type="evidence" value="ECO:0007669"/>
    <property type="project" value="TreeGrafter"/>
</dbReference>
<dbReference type="PROSITE" id="PS50835">
    <property type="entry name" value="IG_LIKE"/>
    <property type="match status" value="2"/>
</dbReference>
<dbReference type="GO" id="GO:0007411">
    <property type="term" value="P:axon guidance"/>
    <property type="evidence" value="ECO:0007669"/>
    <property type="project" value="TreeGrafter"/>
</dbReference>
<feature type="domain" description="Ig-like" evidence="2">
    <location>
        <begin position="171"/>
        <end position="205"/>
    </location>
</feature>
<dbReference type="InterPro" id="IPR003599">
    <property type="entry name" value="Ig_sub"/>
</dbReference>
<comment type="caution">
    <text evidence="3">The sequence shown here is derived from an EMBL/GenBank/DDBJ whole genome shotgun (WGS) entry which is preliminary data.</text>
</comment>
<evidence type="ECO:0000259" key="2">
    <source>
        <dbReference type="PROSITE" id="PS50835"/>
    </source>
</evidence>
<dbReference type="InterPro" id="IPR003598">
    <property type="entry name" value="Ig_sub2"/>
</dbReference>
<dbReference type="Gene3D" id="2.60.40.10">
    <property type="entry name" value="Immunoglobulins"/>
    <property type="match status" value="2"/>
</dbReference>
<name>A0A9D3Y6F1_DREPO</name>
<organism evidence="3 4">
    <name type="scientific">Dreissena polymorpha</name>
    <name type="common">Zebra mussel</name>
    <name type="synonym">Mytilus polymorpha</name>
    <dbReference type="NCBI Taxonomy" id="45954"/>
    <lineage>
        <taxon>Eukaryota</taxon>
        <taxon>Metazoa</taxon>
        <taxon>Spiralia</taxon>
        <taxon>Lophotrochozoa</taxon>
        <taxon>Mollusca</taxon>
        <taxon>Bivalvia</taxon>
        <taxon>Autobranchia</taxon>
        <taxon>Heteroconchia</taxon>
        <taxon>Euheterodonta</taxon>
        <taxon>Imparidentia</taxon>
        <taxon>Neoheterodontei</taxon>
        <taxon>Myida</taxon>
        <taxon>Dreissenoidea</taxon>
        <taxon>Dreissenidae</taxon>
        <taxon>Dreissena</taxon>
    </lineage>
</organism>
<evidence type="ECO:0000313" key="3">
    <source>
        <dbReference type="EMBL" id="KAH3692730.1"/>
    </source>
</evidence>
<keyword evidence="4" id="KW-1185">Reference proteome</keyword>
<dbReference type="GO" id="GO:0030424">
    <property type="term" value="C:axon"/>
    <property type="evidence" value="ECO:0007669"/>
    <property type="project" value="TreeGrafter"/>
</dbReference>
<dbReference type="PANTHER" id="PTHR10075:SF100">
    <property type="entry name" value="FASCICLIN-2"/>
    <property type="match status" value="1"/>
</dbReference>
<dbReference type="InterPro" id="IPR036179">
    <property type="entry name" value="Ig-like_dom_sf"/>
</dbReference>
<dbReference type="GO" id="GO:0098632">
    <property type="term" value="F:cell-cell adhesion mediator activity"/>
    <property type="evidence" value="ECO:0007669"/>
    <property type="project" value="TreeGrafter"/>
</dbReference>
<dbReference type="SUPFAM" id="SSF48726">
    <property type="entry name" value="Immunoglobulin"/>
    <property type="match status" value="2"/>
</dbReference>
<dbReference type="Pfam" id="PF13927">
    <property type="entry name" value="Ig_3"/>
    <property type="match status" value="1"/>
</dbReference>
<protein>
    <recommendedName>
        <fullName evidence="2">Ig-like domain-containing protein</fullName>
    </recommendedName>
</protein>
<accession>A0A9D3Y6F1</accession>
<dbReference type="Proteomes" id="UP000828390">
    <property type="component" value="Unassembled WGS sequence"/>
</dbReference>
<dbReference type="InterPro" id="IPR013783">
    <property type="entry name" value="Ig-like_fold"/>
</dbReference>
<dbReference type="AlphaFoldDB" id="A0A9D3Y6F1"/>
<evidence type="ECO:0000313" key="4">
    <source>
        <dbReference type="Proteomes" id="UP000828390"/>
    </source>
</evidence>
<feature type="domain" description="Ig-like" evidence="2">
    <location>
        <begin position="77"/>
        <end position="163"/>
    </location>
</feature>
<dbReference type="FunFam" id="2.60.40.10:FF:000333">
    <property type="entry name" value="Down syndrome cell adhesion molecule"/>
    <property type="match status" value="1"/>
</dbReference>
<dbReference type="PANTHER" id="PTHR10075">
    <property type="entry name" value="BASIGIN RELATED"/>
    <property type="match status" value="1"/>
</dbReference>
<evidence type="ECO:0000256" key="1">
    <source>
        <dbReference type="ARBA" id="ARBA00023319"/>
    </source>
</evidence>
<dbReference type="InterPro" id="IPR007110">
    <property type="entry name" value="Ig-like_dom"/>
</dbReference>
<reference evidence="3" key="1">
    <citation type="journal article" date="2019" name="bioRxiv">
        <title>The Genome of the Zebra Mussel, Dreissena polymorpha: A Resource for Invasive Species Research.</title>
        <authorList>
            <person name="McCartney M.A."/>
            <person name="Auch B."/>
            <person name="Kono T."/>
            <person name="Mallez S."/>
            <person name="Zhang Y."/>
            <person name="Obille A."/>
            <person name="Becker A."/>
            <person name="Abrahante J.E."/>
            <person name="Garbe J."/>
            <person name="Badalamenti J.P."/>
            <person name="Herman A."/>
            <person name="Mangelson H."/>
            <person name="Liachko I."/>
            <person name="Sullivan S."/>
            <person name="Sone E.D."/>
            <person name="Koren S."/>
            <person name="Silverstein K.A.T."/>
            <person name="Beckman K.B."/>
            <person name="Gohl D.M."/>
        </authorList>
    </citation>
    <scope>NUCLEOTIDE SEQUENCE</scope>
    <source>
        <strain evidence="3">Duluth1</strain>
        <tissue evidence="3">Whole animal</tissue>
    </source>
</reference>
<sequence length="245" mass="27355">MDLLTDNRALPVNHFQTVIDNTLTIQKNEAGMGMQRSLRHWLLEKAEFPLMIYVSCIDDSVIVEVVLTVFKLLECKPPVIDPFRIPPRKQGDRLTLSCAVSSGDLPIYISWTKDFKPIPPHIGISVETSGSYSSLLKIDDVSPLHDGNYTCHAHNEAARTNFTALLHVDVPSSWIIKPEDTSVIRLNSVVIDCLVTGIPEPSVTWSEQKAHLSRSDMVSLCDRVMSGVRMCVRVCVRVSVNNVFV</sequence>
<gene>
    <name evidence="3" type="ORF">DPMN_193884</name>
</gene>